<dbReference type="PANTHER" id="PTHR30636">
    <property type="entry name" value="UPF0701 PROTEIN YICC"/>
    <property type="match status" value="1"/>
</dbReference>
<dbReference type="NCBIfam" id="TIGR00255">
    <property type="entry name" value="YicC/YloC family endoribonuclease"/>
    <property type="match status" value="1"/>
</dbReference>
<comment type="caution">
    <text evidence="8">The sequence shown here is derived from an EMBL/GenBank/DDBJ whole genome shotgun (WGS) entry which is preliminary data.</text>
</comment>
<feature type="domain" description="Endoribonuclease YicC-like N-terminal" evidence="6">
    <location>
        <begin position="4"/>
        <end position="156"/>
    </location>
</feature>
<evidence type="ECO:0000256" key="4">
    <source>
        <dbReference type="ARBA" id="ARBA00022801"/>
    </source>
</evidence>
<reference evidence="9" key="1">
    <citation type="journal article" date="2019" name="Int. J. Syst. Evol. Microbiol.">
        <title>The Global Catalogue of Microorganisms (GCM) 10K type strain sequencing project: providing services to taxonomists for standard genome sequencing and annotation.</title>
        <authorList>
            <consortium name="The Broad Institute Genomics Platform"/>
            <consortium name="The Broad Institute Genome Sequencing Center for Infectious Disease"/>
            <person name="Wu L."/>
            <person name="Ma J."/>
        </authorList>
    </citation>
    <scope>NUCLEOTIDE SEQUENCE [LARGE SCALE GENOMIC DNA]</scope>
    <source>
        <strain evidence="9">R28</strain>
    </source>
</reference>
<keyword evidence="9" id="KW-1185">Reference proteome</keyword>
<evidence type="ECO:0000259" key="6">
    <source>
        <dbReference type="Pfam" id="PF03755"/>
    </source>
</evidence>
<evidence type="ECO:0000256" key="3">
    <source>
        <dbReference type="ARBA" id="ARBA00022759"/>
    </source>
</evidence>
<dbReference type="RefSeq" id="WP_377555622.1">
    <property type="nucleotide sequence ID" value="NZ_JBHUHQ010000013.1"/>
</dbReference>
<dbReference type="Pfam" id="PF03755">
    <property type="entry name" value="YicC-like_N"/>
    <property type="match status" value="1"/>
</dbReference>
<dbReference type="InterPro" id="IPR013551">
    <property type="entry name" value="YicC-like_C"/>
</dbReference>
<proteinExistence type="inferred from homology"/>
<protein>
    <submittedName>
        <fullName evidence="8">YicC/YloC family endoribonuclease</fullName>
        <ecNumber evidence="8">3.1.-.-</ecNumber>
    </submittedName>
</protein>
<evidence type="ECO:0000256" key="2">
    <source>
        <dbReference type="ARBA" id="ARBA00022722"/>
    </source>
</evidence>
<keyword evidence="3" id="KW-0255">Endonuclease</keyword>
<keyword evidence="4 8" id="KW-0378">Hydrolase</keyword>
<dbReference type="PANTHER" id="PTHR30636:SF3">
    <property type="entry name" value="UPF0701 PROTEIN YICC"/>
    <property type="match status" value="1"/>
</dbReference>
<gene>
    <name evidence="8" type="ORF">ACFSJF_07205</name>
</gene>
<evidence type="ECO:0000259" key="7">
    <source>
        <dbReference type="Pfam" id="PF08340"/>
    </source>
</evidence>
<comment type="cofactor">
    <cofactor evidence="1">
        <name>a divalent metal cation</name>
        <dbReference type="ChEBI" id="CHEBI:60240"/>
    </cofactor>
</comment>
<dbReference type="GO" id="GO:0016787">
    <property type="term" value="F:hydrolase activity"/>
    <property type="evidence" value="ECO:0007669"/>
    <property type="project" value="UniProtKB-KW"/>
</dbReference>
<dbReference type="Proteomes" id="UP001597383">
    <property type="component" value="Unassembled WGS sequence"/>
</dbReference>
<dbReference type="InterPro" id="IPR005229">
    <property type="entry name" value="YicC/YloC-like"/>
</dbReference>
<name>A0ABW4VZM0_9BACI</name>
<dbReference type="Pfam" id="PF08340">
    <property type="entry name" value="YicC-like_C"/>
    <property type="match status" value="1"/>
</dbReference>
<evidence type="ECO:0000313" key="9">
    <source>
        <dbReference type="Proteomes" id="UP001597383"/>
    </source>
</evidence>
<feature type="domain" description="Endoribonuclease YicC-like C-terminal" evidence="7">
    <location>
        <begin position="175"/>
        <end position="293"/>
    </location>
</feature>
<dbReference type="EMBL" id="JBHUHQ010000013">
    <property type="protein sequence ID" value="MFD2044045.1"/>
    <property type="molecule type" value="Genomic_DNA"/>
</dbReference>
<dbReference type="InterPro" id="IPR013527">
    <property type="entry name" value="YicC-like_N"/>
</dbReference>
<sequence length="293" mass="34388">MTMSMTGYGRDTIQLDNTTITVEIRTVNNRFLDFNPKIPRTLLFLEDRIKKLVQSFFHRGRVEVYVAFEGESFTQKTLRTDWDLMDQYFNELSEAKNRYQLAGEIPVELLTAIPDLFILQESENQPTELQDTIMESIHRTCEQVMVRRAKEGEFLSNDIKERVKSIRSMVLLLEGRRNEVIEEYRLRIKTRIDEYVDDSVKVDSNRIHQEIALLAEKGDISEEITRLLSHIDHFNELMNTKEPIGRRLDFILQEMHREANTIGSKSTDSQIGEWSVSLKSDIEKIKEQIQNIE</sequence>
<keyword evidence="2" id="KW-0540">Nuclease</keyword>
<evidence type="ECO:0000256" key="5">
    <source>
        <dbReference type="ARBA" id="ARBA00035648"/>
    </source>
</evidence>
<accession>A0ABW4VZM0</accession>
<evidence type="ECO:0000313" key="8">
    <source>
        <dbReference type="EMBL" id="MFD2044045.1"/>
    </source>
</evidence>
<organism evidence="8 9">
    <name type="scientific">Ornithinibacillus salinisoli</name>
    <dbReference type="NCBI Taxonomy" id="1848459"/>
    <lineage>
        <taxon>Bacteria</taxon>
        <taxon>Bacillati</taxon>
        <taxon>Bacillota</taxon>
        <taxon>Bacilli</taxon>
        <taxon>Bacillales</taxon>
        <taxon>Bacillaceae</taxon>
        <taxon>Ornithinibacillus</taxon>
    </lineage>
</organism>
<dbReference type="EC" id="3.1.-.-" evidence="8"/>
<comment type="similarity">
    <text evidence="5">Belongs to the YicC/YloC family.</text>
</comment>
<evidence type="ECO:0000256" key="1">
    <source>
        <dbReference type="ARBA" id="ARBA00001968"/>
    </source>
</evidence>